<feature type="compositionally biased region" description="Basic and acidic residues" evidence="1">
    <location>
        <begin position="41"/>
        <end position="50"/>
    </location>
</feature>
<feature type="compositionally biased region" description="Polar residues" evidence="1">
    <location>
        <begin position="74"/>
        <end position="91"/>
    </location>
</feature>
<dbReference type="RefSeq" id="XP_030850255.1">
    <property type="nucleotide sequence ID" value="XM_030994395.1"/>
</dbReference>
<evidence type="ECO:0000313" key="2">
    <source>
        <dbReference type="EnsemblMetazoa" id="XP_030850255"/>
    </source>
</evidence>
<dbReference type="Proteomes" id="UP000007110">
    <property type="component" value="Unassembled WGS sequence"/>
</dbReference>
<reference evidence="3" key="1">
    <citation type="submission" date="2015-02" db="EMBL/GenBank/DDBJ databases">
        <title>Genome sequencing for Strongylocentrotus purpuratus.</title>
        <authorList>
            <person name="Murali S."/>
            <person name="Liu Y."/>
            <person name="Vee V."/>
            <person name="English A."/>
            <person name="Wang M."/>
            <person name="Skinner E."/>
            <person name="Han Y."/>
            <person name="Muzny D.M."/>
            <person name="Worley K.C."/>
            <person name="Gibbs R.A."/>
        </authorList>
    </citation>
    <scope>NUCLEOTIDE SEQUENCE</scope>
</reference>
<feature type="region of interest" description="Disordered" evidence="1">
    <location>
        <begin position="170"/>
        <end position="207"/>
    </location>
</feature>
<name>A0A7M7T319_STRPU</name>
<accession>A0A7M7T319</accession>
<dbReference type="InParanoid" id="A0A7M7T319"/>
<feature type="compositionally biased region" description="Polar residues" evidence="1">
    <location>
        <begin position="51"/>
        <end position="61"/>
    </location>
</feature>
<dbReference type="EnsemblMetazoa" id="XM_030994395">
    <property type="protein sequence ID" value="XP_030850255"/>
    <property type="gene ID" value="LOC115927970"/>
</dbReference>
<dbReference type="InterPro" id="IPR045323">
    <property type="entry name" value="CCDC34"/>
</dbReference>
<dbReference type="AlphaFoldDB" id="A0A7M7T319"/>
<protein>
    <submittedName>
        <fullName evidence="2">Uncharacterized protein</fullName>
    </submittedName>
</protein>
<feature type="compositionally biased region" description="Low complexity" evidence="1">
    <location>
        <begin position="95"/>
        <end position="105"/>
    </location>
</feature>
<keyword evidence="3" id="KW-1185">Reference proteome</keyword>
<feature type="region of interest" description="Disordered" evidence="1">
    <location>
        <begin position="1"/>
        <end position="109"/>
    </location>
</feature>
<organism evidence="2 3">
    <name type="scientific">Strongylocentrotus purpuratus</name>
    <name type="common">Purple sea urchin</name>
    <dbReference type="NCBI Taxonomy" id="7668"/>
    <lineage>
        <taxon>Eukaryota</taxon>
        <taxon>Metazoa</taxon>
        <taxon>Echinodermata</taxon>
        <taxon>Eleutherozoa</taxon>
        <taxon>Echinozoa</taxon>
        <taxon>Echinoidea</taxon>
        <taxon>Euechinoidea</taxon>
        <taxon>Echinacea</taxon>
        <taxon>Camarodonta</taxon>
        <taxon>Echinidea</taxon>
        <taxon>Strongylocentrotidae</taxon>
        <taxon>Strongylocentrotus</taxon>
    </lineage>
</organism>
<dbReference type="PANTHER" id="PTHR23247">
    <property type="entry name" value="NY-REN-41 ANTIGEN L15 -RELATED"/>
    <property type="match status" value="1"/>
</dbReference>
<proteinExistence type="predicted"/>
<evidence type="ECO:0000313" key="3">
    <source>
        <dbReference type="Proteomes" id="UP000007110"/>
    </source>
</evidence>
<sequence length="207" mass="23599">MVGCQSSDGQGDHGKHATTSLSLDETGESTRSLLPILSHSRIKDSPDDVSRSSNVRPQTQLHGHDRGLHRPLAQRSQTECCGKSSRYSLPKTSDSHSTSTSQTTSNKVSQLTPWEKWLIEKTKQERKRVKEKAKLQREKQLKIAEEKKMKVEKAKVIEVKVNMWIEERTTKEQESRKANWRLEKTKKQLEAEEKRGVQEKAKGSDVP</sequence>
<dbReference type="KEGG" id="spu:115927970"/>
<evidence type="ECO:0000256" key="1">
    <source>
        <dbReference type="SAM" id="MobiDB-lite"/>
    </source>
</evidence>
<reference evidence="2" key="2">
    <citation type="submission" date="2021-01" db="UniProtKB">
        <authorList>
            <consortium name="EnsemblMetazoa"/>
        </authorList>
    </citation>
    <scope>IDENTIFICATION</scope>
</reference>
<dbReference type="PANTHER" id="PTHR23247:SF2">
    <property type="entry name" value="COILED-COIL DOMAIN-CONTAINING PROTEIN 34"/>
    <property type="match status" value="1"/>
</dbReference>
<dbReference type="GeneID" id="115927970"/>